<reference evidence="1 2" key="1">
    <citation type="submission" date="2019-09" db="EMBL/GenBank/DDBJ databases">
        <title>Characterization of the phylogenetic diversity of two novel species belonging to the genus Bifidobacterium: Bifidobacterium cebidarum sp. nov. and Bifidobacterium leontopitheci sp. nov.</title>
        <authorList>
            <person name="Lugli G.A."/>
            <person name="Duranti S."/>
            <person name="Milani C."/>
            <person name="Turroni F."/>
            <person name="Ventura M."/>
        </authorList>
    </citation>
    <scope>NUCLEOTIDE SEQUENCE [LARGE SCALE GENOMIC DNA]</scope>
    <source>
        <strain evidence="1 2">DSM 100238</strain>
    </source>
</reference>
<dbReference type="Proteomes" id="UP000440041">
    <property type="component" value="Unassembled WGS sequence"/>
</dbReference>
<name>A0A6A2VD59_9BIFI</name>
<protein>
    <submittedName>
        <fullName evidence="1">Uncharacterized protein</fullName>
    </submittedName>
</protein>
<accession>A0A6A2VD59</accession>
<evidence type="ECO:0000313" key="1">
    <source>
        <dbReference type="EMBL" id="KAB8292590.1"/>
    </source>
</evidence>
<comment type="caution">
    <text evidence="1">The sequence shown here is derived from an EMBL/GenBank/DDBJ whole genome shotgun (WGS) entry which is preliminary data.</text>
</comment>
<dbReference type="EMBL" id="WBSO01000024">
    <property type="protein sequence ID" value="KAB8292590.1"/>
    <property type="molecule type" value="Genomic_DNA"/>
</dbReference>
<evidence type="ECO:0000313" key="2">
    <source>
        <dbReference type="Proteomes" id="UP000440041"/>
    </source>
</evidence>
<sequence>MKVINELTTQISSLSYELAVARAQVKTLQEHTASQPMDAPASVVEGGGD</sequence>
<keyword evidence="2" id="KW-1185">Reference proteome</keyword>
<organism evidence="1 2">
    <name type="scientific">Bifidobacterium apri</name>
    <dbReference type="NCBI Taxonomy" id="1769423"/>
    <lineage>
        <taxon>Bacteria</taxon>
        <taxon>Bacillati</taxon>
        <taxon>Actinomycetota</taxon>
        <taxon>Actinomycetes</taxon>
        <taxon>Bifidobacteriales</taxon>
        <taxon>Bifidobacteriaceae</taxon>
        <taxon>Bifidobacterium</taxon>
    </lineage>
</organism>
<proteinExistence type="predicted"/>
<dbReference type="AlphaFoldDB" id="A0A6A2VD59"/>
<gene>
    <name evidence="1" type="ORF">DSM100238_1801</name>
</gene>